<evidence type="ECO:0000256" key="6">
    <source>
        <dbReference type="PROSITE-ProRule" id="PRU01131"/>
    </source>
</evidence>
<comment type="similarity">
    <text evidence="2">Belongs to the FLZ family.</text>
</comment>
<feature type="compositionally biased region" description="Polar residues" evidence="7">
    <location>
        <begin position="151"/>
        <end position="164"/>
    </location>
</feature>
<dbReference type="PANTHER" id="PTHR33059:SF76">
    <property type="entry name" value="FCS-LIKE ZINC FINGER 7"/>
    <property type="match status" value="1"/>
</dbReference>
<evidence type="ECO:0000256" key="7">
    <source>
        <dbReference type="SAM" id="MobiDB-lite"/>
    </source>
</evidence>
<gene>
    <name evidence="9" type="ORF">K7X08_002922</name>
</gene>
<feature type="region of interest" description="Disordered" evidence="7">
    <location>
        <begin position="124"/>
        <end position="164"/>
    </location>
</feature>
<evidence type="ECO:0000259" key="8">
    <source>
        <dbReference type="PROSITE" id="PS51795"/>
    </source>
</evidence>
<keyword evidence="3" id="KW-0963">Cytoplasm</keyword>
<proteinExistence type="inferred from homology"/>
<evidence type="ECO:0000256" key="1">
    <source>
        <dbReference type="ARBA" id="ARBA00004496"/>
    </source>
</evidence>
<evidence type="ECO:0000256" key="3">
    <source>
        <dbReference type="ARBA" id="ARBA00022490"/>
    </source>
</evidence>
<comment type="subcellular location">
    <subcellularLocation>
        <location evidence="1">Cytoplasm</location>
    </subcellularLocation>
</comment>
<dbReference type="EMBL" id="JAJAGQ010000007">
    <property type="protein sequence ID" value="KAJ8557297.1"/>
    <property type="molecule type" value="Genomic_DNA"/>
</dbReference>
<dbReference type="OrthoDB" id="1925036at2759"/>
<evidence type="ECO:0000256" key="2">
    <source>
        <dbReference type="ARBA" id="ARBA00009374"/>
    </source>
</evidence>
<dbReference type="PANTHER" id="PTHR33059">
    <property type="entry name" value="FCS-LIKE ZINC FINGER 5"/>
    <property type="match status" value="1"/>
</dbReference>
<dbReference type="AlphaFoldDB" id="A0A9Q1MHT1"/>
<accession>A0A9Q1MHT1</accession>
<name>A0A9Q1MHT1_9SOLA</name>
<feature type="zinc finger region" description="FLZ-type" evidence="6">
    <location>
        <begin position="86"/>
        <end position="130"/>
    </location>
</feature>
<dbReference type="PROSITE" id="PS51795">
    <property type="entry name" value="ZF_FLZ"/>
    <property type="match status" value="1"/>
</dbReference>
<feature type="compositionally biased region" description="Basic and acidic residues" evidence="7">
    <location>
        <begin position="124"/>
        <end position="145"/>
    </location>
</feature>
<dbReference type="GO" id="GO:0005737">
    <property type="term" value="C:cytoplasm"/>
    <property type="evidence" value="ECO:0007669"/>
    <property type="project" value="UniProtKB-SubCell"/>
</dbReference>
<evidence type="ECO:0000313" key="9">
    <source>
        <dbReference type="EMBL" id="KAJ8557297.1"/>
    </source>
</evidence>
<keyword evidence="5" id="KW-0863">Zinc-finger</keyword>
<dbReference type="Proteomes" id="UP001152561">
    <property type="component" value="Unassembled WGS sequence"/>
</dbReference>
<dbReference type="InterPro" id="IPR007650">
    <property type="entry name" value="Zf-FLZ_dom"/>
</dbReference>
<keyword evidence="10" id="KW-1185">Reference proteome</keyword>
<evidence type="ECO:0000313" key="10">
    <source>
        <dbReference type="Proteomes" id="UP001152561"/>
    </source>
</evidence>
<organism evidence="9 10">
    <name type="scientific">Anisodus acutangulus</name>
    <dbReference type="NCBI Taxonomy" id="402998"/>
    <lineage>
        <taxon>Eukaryota</taxon>
        <taxon>Viridiplantae</taxon>
        <taxon>Streptophyta</taxon>
        <taxon>Embryophyta</taxon>
        <taxon>Tracheophyta</taxon>
        <taxon>Spermatophyta</taxon>
        <taxon>Magnoliopsida</taxon>
        <taxon>eudicotyledons</taxon>
        <taxon>Gunneridae</taxon>
        <taxon>Pentapetalae</taxon>
        <taxon>asterids</taxon>
        <taxon>lamiids</taxon>
        <taxon>Solanales</taxon>
        <taxon>Solanaceae</taxon>
        <taxon>Solanoideae</taxon>
        <taxon>Hyoscyameae</taxon>
        <taxon>Anisodus</taxon>
    </lineage>
</organism>
<comment type="caution">
    <text evidence="9">The sequence shown here is derived from an EMBL/GenBank/DDBJ whole genome shotgun (WGS) entry which is preliminary data.</text>
</comment>
<evidence type="ECO:0000256" key="5">
    <source>
        <dbReference type="ARBA" id="ARBA00022771"/>
    </source>
</evidence>
<reference evidence="10" key="1">
    <citation type="journal article" date="2023" name="Proc. Natl. Acad. Sci. U.S.A.">
        <title>Genomic and structural basis for evolution of tropane alkaloid biosynthesis.</title>
        <authorList>
            <person name="Wanga Y.-J."/>
            <person name="Taina T."/>
            <person name="Yua J.-Y."/>
            <person name="Lia J."/>
            <person name="Xua B."/>
            <person name="Chenc J."/>
            <person name="D'Auriad J.C."/>
            <person name="Huanga J.-P."/>
            <person name="Huanga S.-X."/>
        </authorList>
    </citation>
    <scope>NUCLEOTIDE SEQUENCE [LARGE SCALE GENOMIC DNA]</scope>
    <source>
        <strain evidence="10">cv. KIB-2019</strain>
    </source>
</reference>
<protein>
    <recommendedName>
        <fullName evidence="8">FLZ-type domain-containing protein</fullName>
    </recommendedName>
</protein>
<dbReference type="Pfam" id="PF04570">
    <property type="entry name" value="zf-FLZ"/>
    <property type="match status" value="1"/>
</dbReference>
<evidence type="ECO:0000256" key="4">
    <source>
        <dbReference type="ARBA" id="ARBA00022723"/>
    </source>
</evidence>
<sequence>MMLGKKRGRPQMRRKASMTGITVDLGTANEQEPSDYMVDESFKDSSEKEVIIMGGYDYYDYYQYSQVSPRYQRRISGEGFERDRANFLTSCGLCNRRLAPGRDIYMYRGDTAFCSMECREQQMKQDERKDKSNSIKLTENHHNHSEFPSAKSDTSSNSETIAAA</sequence>
<keyword evidence="4" id="KW-0479">Metal-binding</keyword>
<feature type="domain" description="FLZ-type" evidence="8">
    <location>
        <begin position="86"/>
        <end position="130"/>
    </location>
</feature>
<keyword evidence="5" id="KW-0862">Zinc</keyword>
<dbReference type="GO" id="GO:0008270">
    <property type="term" value="F:zinc ion binding"/>
    <property type="evidence" value="ECO:0007669"/>
    <property type="project" value="UniProtKB-KW"/>
</dbReference>